<keyword evidence="7" id="KW-0732">Signal</keyword>
<dbReference type="GO" id="GO:0046872">
    <property type="term" value="F:metal ion binding"/>
    <property type="evidence" value="ECO:0007669"/>
    <property type="project" value="UniProtKB-KW"/>
</dbReference>
<keyword evidence="4 6" id="KW-0560">Oxidoreductase</keyword>
<evidence type="ECO:0000256" key="6">
    <source>
        <dbReference type="RuleBase" id="RU000414"/>
    </source>
</evidence>
<dbReference type="Pfam" id="PF00081">
    <property type="entry name" value="Sod_Fe_N"/>
    <property type="match status" value="1"/>
</dbReference>
<dbReference type="InterPro" id="IPR001189">
    <property type="entry name" value="Mn/Fe_SOD"/>
</dbReference>
<dbReference type="Gene3D" id="3.55.40.20">
    <property type="entry name" value="Iron/manganese superoxide dismutase, C-terminal domain"/>
    <property type="match status" value="1"/>
</dbReference>
<feature type="domain" description="Manganese/iron superoxide dismutase N-terminal" evidence="8">
    <location>
        <begin position="57"/>
        <end position="137"/>
    </location>
</feature>
<dbReference type="PIRSF" id="PIRSF000349">
    <property type="entry name" value="SODismutase"/>
    <property type="match status" value="1"/>
</dbReference>
<dbReference type="PANTHER" id="PTHR43595:SF2">
    <property type="entry name" value="SMALL RIBOSOMAL SUBUNIT PROTEIN MS42"/>
    <property type="match status" value="1"/>
</dbReference>
<feature type="binding site" evidence="5">
    <location>
        <position position="78"/>
    </location>
    <ligand>
        <name>Mn(2+)</name>
        <dbReference type="ChEBI" id="CHEBI:29035"/>
    </ligand>
</feature>
<comment type="catalytic activity">
    <reaction evidence="6">
        <text>2 superoxide + 2 H(+) = H2O2 + O2</text>
        <dbReference type="Rhea" id="RHEA:20696"/>
        <dbReference type="ChEBI" id="CHEBI:15378"/>
        <dbReference type="ChEBI" id="CHEBI:15379"/>
        <dbReference type="ChEBI" id="CHEBI:16240"/>
        <dbReference type="ChEBI" id="CHEBI:18421"/>
        <dbReference type="EC" id="1.15.1.1"/>
    </reaction>
</comment>
<feature type="binding site" evidence="5">
    <location>
        <position position="216"/>
    </location>
    <ligand>
        <name>Mn(2+)</name>
        <dbReference type="ChEBI" id="CHEBI:29035"/>
    </ligand>
</feature>
<dbReference type="InterPro" id="IPR019832">
    <property type="entry name" value="Mn/Fe_SOD_C"/>
</dbReference>
<dbReference type="PRINTS" id="PR01703">
    <property type="entry name" value="MNSODISMTASE"/>
</dbReference>
<dbReference type="Gene3D" id="1.10.287.990">
    <property type="entry name" value="Fe,Mn superoxide dismutase (SOD) domain"/>
    <property type="match status" value="1"/>
</dbReference>
<dbReference type="InterPro" id="IPR019833">
    <property type="entry name" value="Mn/Fe_SOD_BS"/>
</dbReference>
<protein>
    <recommendedName>
        <fullName evidence="2 6">Superoxide dismutase</fullName>
        <ecNumber evidence="2 6">1.15.1.1</ecNumber>
    </recommendedName>
</protein>
<dbReference type="InterPro" id="IPR036324">
    <property type="entry name" value="Mn/Fe_SOD_N_sf"/>
</dbReference>
<dbReference type="AlphaFoldDB" id="A0A318SNA4"/>
<dbReference type="EC" id="1.15.1.1" evidence="2 6"/>
<gene>
    <name evidence="10" type="ORF">DFQ15_1047</name>
</gene>
<dbReference type="PANTHER" id="PTHR43595">
    <property type="entry name" value="37S RIBOSOMAL PROTEIN S26, MITOCHONDRIAL"/>
    <property type="match status" value="1"/>
</dbReference>
<feature type="chain" id="PRO_5016399667" description="Superoxide dismutase" evidence="7">
    <location>
        <begin position="19"/>
        <end position="255"/>
    </location>
</feature>
<dbReference type="InterPro" id="IPR019831">
    <property type="entry name" value="Mn/Fe_SOD_N"/>
</dbReference>
<comment type="caution">
    <text evidence="10">The sequence shown here is derived from an EMBL/GenBank/DDBJ whole genome shotgun (WGS) entry which is preliminary data.</text>
</comment>
<dbReference type="Proteomes" id="UP000247540">
    <property type="component" value="Unassembled WGS sequence"/>
</dbReference>
<dbReference type="PROSITE" id="PS00088">
    <property type="entry name" value="SOD_MN"/>
    <property type="match status" value="1"/>
</dbReference>
<feature type="domain" description="Manganese/iron superoxide dismutase C-terminal" evidence="9">
    <location>
        <begin position="146"/>
        <end position="249"/>
    </location>
</feature>
<dbReference type="GO" id="GO:0004784">
    <property type="term" value="F:superoxide dismutase activity"/>
    <property type="evidence" value="ECO:0007669"/>
    <property type="project" value="UniProtKB-EC"/>
</dbReference>
<dbReference type="FunFam" id="3.55.40.20:FF:000004">
    <property type="entry name" value="Superoxide dismutase [Fe]"/>
    <property type="match status" value="1"/>
</dbReference>
<feature type="binding site" evidence="5">
    <location>
        <position position="220"/>
    </location>
    <ligand>
        <name>Mn(2+)</name>
        <dbReference type="ChEBI" id="CHEBI:29035"/>
    </ligand>
</feature>
<evidence type="ECO:0000313" key="11">
    <source>
        <dbReference type="Proteomes" id="UP000247540"/>
    </source>
</evidence>
<evidence type="ECO:0000256" key="4">
    <source>
        <dbReference type="ARBA" id="ARBA00023002"/>
    </source>
</evidence>
<evidence type="ECO:0000256" key="5">
    <source>
        <dbReference type="PIRSR" id="PIRSR000349-1"/>
    </source>
</evidence>
<evidence type="ECO:0000259" key="8">
    <source>
        <dbReference type="Pfam" id="PF00081"/>
    </source>
</evidence>
<dbReference type="InterPro" id="IPR036314">
    <property type="entry name" value="SOD_C_sf"/>
</dbReference>
<dbReference type="GO" id="GO:0005737">
    <property type="term" value="C:cytoplasm"/>
    <property type="evidence" value="ECO:0007669"/>
    <property type="project" value="TreeGrafter"/>
</dbReference>
<evidence type="ECO:0000256" key="7">
    <source>
        <dbReference type="SAM" id="SignalP"/>
    </source>
</evidence>
<dbReference type="SUPFAM" id="SSF46609">
    <property type="entry name" value="Fe,Mn superoxide dismutase (SOD), N-terminal domain"/>
    <property type="match status" value="1"/>
</dbReference>
<evidence type="ECO:0000313" key="10">
    <source>
        <dbReference type="EMBL" id="PYE78815.1"/>
    </source>
</evidence>
<sequence length="255" mass="27452">MYKIATLAAAATLLTACALTTPVAPNAAAPMASAPMAAPAPPPLPPGPAAAQVFRQAPLPYAADALEPVIDRATMEIHYGRHHKAYFDALNGAAATNPVLAHSSIEQVLANVSRYPTLVRNNAGGVWNHTFFWASMAPVGQGGSPSPALAARIATDFGSLAQFQQEFNRAGASRFGSGWVWLVMKDGRLAVTSTPNQDNPLMDVAETRGTPLLGNDVWEHAYYLKYNNRRADYLAAWWQVVNWNEVNRRFAAVAR</sequence>
<dbReference type="PROSITE" id="PS51257">
    <property type="entry name" value="PROKAR_LIPOPROTEIN"/>
    <property type="match status" value="1"/>
</dbReference>
<organism evidence="10 11">
    <name type="scientific">Xylophilus ampelinus</name>
    <dbReference type="NCBI Taxonomy" id="54067"/>
    <lineage>
        <taxon>Bacteria</taxon>
        <taxon>Pseudomonadati</taxon>
        <taxon>Pseudomonadota</taxon>
        <taxon>Betaproteobacteria</taxon>
        <taxon>Burkholderiales</taxon>
        <taxon>Xylophilus</taxon>
    </lineage>
</organism>
<dbReference type="EMBL" id="QJTC01000004">
    <property type="protein sequence ID" value="PYE78815.1"/>
    <property type="molecule type" value="Genomic_DNA"/>
</dbReference>
<comment type="function">
    <text evidence="6">Destroys radicals which are normally produced within the cells and which are toxic to biological systems.</text>
</comment>
<accession>A0A318SNA4</accession>
<keyword evidence="3 5" id="KW-0479">Metal-binding</keyword>
<dbReference type="SUPFAM" id="SSF54719">
    <property type="entry name" value="Fe,Mn superoxide dismutase (SOD), C-terminal domain"/>
    <property type="match status" value="1"/>
</dbReference>
<evidence type="ECO:0000259" key="9">
    <source>
        <dbReference type="Pfam" id="PF02777"/>
    </source>
</evidence>
<dbReference type="Pfam" id="PF02777">
    <property type="entry name" value="Sod_Fe_C"/>
    <property type="match status" value="1"/>
</dbReference>
<reference evidence="10 11" key="1">
    <citation type="submission" date="2018-06" db="EMBL/GenBank/DDBJ databases">
        <title>Genomic Encyclopedia of Type Strains, Phase III (KMG-III): the genomes of soil and plant-associated and newly described type strains.</title>
        <authorList>
            <person name="Whitman W."/>
        </authorList>
    </citation>
    <scope>NUCLEOTIDE SEQUENCE [LARGE SCALE GENOMIC DNA]</scope>
    <source>
        <strain evidence="10 11">CECT 7646</strain>
    </source>
</reference>
<evidence type="ECO:0000256" key="1">
    <source>
        <dbReference type="ARBA" id="ARBA00008714"/>
    </source>
</evidence>
<keyword evidence="11" id="KW-1185">Reference proteome</keyword>
<proteinExistence type="inferred from homology"/>
<name>A0A318SNA4_9BURK</name>
<comment type="similarity">
    <text evidence="1 6">Belongs to the iron/manganese superoxide dismutase family.</text>
</comment>
<evidence type="ECO:0000256" key="3">
    <source>
        <dbReference type="ARBA" id="ARBA00022723"/>
    </source>
</evidence>
<evidence type="ECO:0000256" key="2">
    <source>
        <dbReference type="ARBA" id="ARBA00012682"/>
    </source>
</evidence>
<feature type="signal peptide" evidence="7">
    <location>
        <begin position="1"/>
        <end position="18"/>
    </location>
</feature>
<feature type="binding site" evidence="5">
    <location>
        <position position="129"/>
    </location>
    <ligand>
        <name>Mn(2+)</name>
        <dbReference type="ChEBI" id="CHEBI:29035"/>
    </ligand>
</feature>